<feature type="transmembrane region" description="Helical" evidence="1">
    <location>
        <begin position="16"/>
        <end position="36"/>
    </location>
</feature>
<protein>
    <submittedName>
        <fullName evidence="2">Uncharacterized protein</fullName>
    </submittedName>
</protein>
<dbReference type="HOGENOM" id="CLU_058398_0_0_9"/>
<reference evidence="2 3" key="1">
    <citation type="submission" date="2014-12" db="EMBL/GenBank/DDBJ databases">
        <title>Comparative genomics of the lactic acid bacteria isolated from the honey bee gut.</title>
        <authorList>
            <person name="Ellegaard K.M."/>
            <person name="Tamarit D."/>
            <person name="Javelind E."/>
            <person name="Olofsson T."/>
            <person name="Andersson S.G."/>
            <person name="Vasquez A."/>
        </authorList>
    </citation>
    <scope>NUCLEOTIDE SEQUENCE [LARGE SCALE GENOMIC DNA]</scope>
    <source>
        <strain evidence="2 3">Biut2</strain>
    </source>
</reference>
<comment type="caution">
    <text evidence="2">The sequence shown here is derived from an EMBL/GenBank/DDBJ whole genome shotgun (WGS) entry which is preliminary data.</text>
</comment>
<keyword evidence="1" id="KW-1133">Transmembrane helix</keyword>
<dbReference type="OrthoDB" id="2295323at2"/>
<evidence type="ECO:0000313" key="2">
    <source>
        <dbReference type="EMBL" id="KJY54964.1"/>
    </source>
</evidence>
<feature type="transmembrane region" description="Helical" evidence="1">
    <location>
        <begin position="177"/>
        <end position="195"/>
    </location>
</feature>
<dbReference type="AlphaFoldDB" id="A0A0F4L9P4"/>
<sequence>MSYLAFQLKKVFKNKLTPVCLAILLLLMGIVLFMNIRTNPQFSLQAGAKSEIAYRQKEINQQQRLLKHDKQKSKTEVYHDTKAAIKQNQDAVKQDKQVQKAANKGNWHKAYTIMWQQKKQEQTITSNGQDSTGLNSRTNVEKKLQFFNYLRHEPLPYESQDMPVTGWQFLLQLNQQYLPYVFTLVALFLLTLLLTDSYHQKLDTGQLLPLEKNNLMISNTIAGIVLTLGSFLGINLVLFIVASLISGTGSLSFPYIVVQYTVSGPLIKCVTTGSFIIKVIVLQVLTLIFDVVLVQFLARIFRDKLPALLFAILLVPGLNIATMIVEPLRKISAWLPMSYLNAVDIVSGNLGMNYQNVQLNYTTGLLTLCCSILIITIMILLSSHIKYKE</sequence>
<keyword evidence="1" id="KW-0472">Membrane</keyword>
<accession>A0A0F4L9P4</accession>
<dbReference type="PATRIC" id="fig|1218493.3.peg.1397"/>
<name>A0A0F4L9P4_9LACO</name>
<dbReference type="STRING" id="1218493.JF76_13350"/>
<feature type="transmembrane region" description="Helical" evidence="1">
    <location>
        <begin position="359"/>
        <end position="381"/>
    </location>
</feature>
<feature type="transmembrane region" description="Helical" evidence="1">
    <location>
        <begin position="275"/>
        <end position="298"/>
    </location>
</feature>
<keyword evidence="1" id="KW-0812">Transmembrane</keyword>
<dbReference type="EMBL" id="JXBY01000021">
    <property type="protein sequence ID" value="KJY54964.1"/>
    <property type="molecule type" value="Genomic_DNA"/>
</dbReference>
<feature type="transmembrane region" description="Helical" evidence="1">
    <location>
        <begin position="216"/>
        <end position="245"/>
    </location>
</feature>
<organism evidence="2 3">
    <name type="scientific">Lactobacillus kullabergensis</name>
    <dbReference type="NCBI Taxonomy" id="1218493"/>
    <lineage>
        <taxon>Bacteria</taxon>
        <taxon>Bacillati</taxon>
        <taxon>Bacillota</taxon>
        <taxon>Bacilli</taxon>
        <taxon>Lactobacillales</taxon>
        <taxon>Lactobacillaceae</taxon>
        <taxon>Lactobacillus</taxon>
    </lineage>
</organism>
<proteinExistence type="predicted"/>
<evidence type="ECO:0000256" key="1">
    <source>
        <dbReference type="SAM" id="Phobius"/>
    </source>
</evidence>
<dbReference type="RefSeq" id="WP_045928380.1">
    <property type="nucleotide sequence ID" value="NZ_JBHSZS010000002.1"/>
</dbReference>
<dbReference type="Proteomes" id="UP000033533">
    <property type="component" value="Unassembled WGS sequence"/>
</dbReference>
<evidence type="ECO:0000313" key="3">
    <source>
        <dbReference type="Proteomes" id="UP000033533"/>
    </source>
</evidence>
<feature type="transmembrane region" description="Helical" evidence="1">
    <location>
        <begin position="305"/>
        <end position="325"/>
    </location>
</feature>
<gene>
    <name evidence="2" type="ORF">JF76_13350</name>
</gene>